<reference evidence="1 2" key="1">
    <citation type="submission" date="2019-07" db="EMBL/GenBank/DDBJ databases">
        <authorList>
            <person name="Cremers G."/>
        </authorList>
    </citation>
    <scope>NUCLEOTIDE SEQUENCE [LARGE SCALE GENOMIC DNA]</scope>
</reference>
<dbReference type="AlphaFoldDB" id="A0A564ZMC8"/>
<dbReference type="InterPro" id="IPR047706">
    <property type="entry name" value="BCAM0308-like"/>
</dbReference>
<organism evidence="1 2">
    <name type="scientific">Candidatus Methylomirabilis lanthanidiphila</name>
    <dbReference type="NCBI Taxonomy" id="2211376"/>
    <lineage>
        <taxon>Bacteria</taxon>
        <taxon>Candidatus Methylomirabilota</taxon>
        <taxon>Candidatus Methylomirabilia</taxon>
        <taxon>Candidatus Methylomirabilales</taxon>
        <taxon>Candidatus Methylomirabilaceae</taxon>
        <taxon>Candidatus Methylomirabilis</taxon>
    </lineage>
</organism>
<dbReference type="Proteomes" id="UP000334340">
    <property type="component" value="Unassembled WGS sequence"/>
</dbReference>
<proteinExistence type="predicted"/>
<name>A0A564ZMC8_9BACT</name>
<dbReference type="NCBIfam" id="NF040826">
    <property type="entry name" value="lxa_BCAM0308"/>
    <property type="match status" value="1"/>
</dbReference>
<protein>
    <recommendedName>
        <fullName evidence="3">NMD3 family protein</fullName>
    </recommendedName>
</protein>
<keyword evidence="2" id="KW-1185">Reference proteome</keyword>
<accession>A0A564ZMC8</accession>
<evidence type="ECO:0000313" key="2">
    <source>
        <dbReference type="Proteomes" id="UP000334340"/>
    </source>
</evidence>
<evidence type="ECO:0008006" key="3">
    <source>
        <dbReference type="Google" id="ProtNLM"/>
    </source>
</evidence>
<dbReference type="EMBL" id="CABIKM010000034">
    <property type="protein sequence ID" value="VUZ85802.1"/>
    <property type="molecule type" value="Genomic_DNA"/>
</dbReference>
<gene>
    <name evidence="1" type="ORF">MELA_02187</name>
</gene>
<sequence length="172" mass="19443">MKTAMVARKHYSIASSKKSVDTETDSYLAKGAPGKMVCHGCHAISTGRRWYQDEAVYATLLKAGTVKEIFCPACEKIRDGYPSGQVTLKGEFLAEHQDEILRIIANEEKRARERNPLHRIMGLREENGQLEVTTTDEKLAQRLGRELHKACGGTVAYGWSHDNKILRVQWER</sequence>
<evidence type="ECO:0000313" key="1">
    <source>
        <dbReference type="EMBL" id="VUZ85802.1"/>
    </source>
</evidence>